<keyword evidence="3" id="KW-0325">Glycoprotein</keyword>
<dbReference type="SUPFAM" id="SSF82895">
    <property type="entry name" value="TSP-1 type 1 repeat"/>
    <property type="match status" value="3"/>
</dbReference>
<dbReference type="PANTHER" id="PTHR11311">
    <property type="entry name" value="SPONDIN"/>
    <property type="match status" value="1"/>
</dbReference>
<dbReference type="SMART" id="SM00209">
    <property type="entry name" value="TSP1"/>
    <property type="match status" value="3"/>
</dbReference>
<protein>
    <recommendedName>
        <fullName evidence="5">Spondin-like TSP1 domain-containing protein</fullName>
    </recommendedName>
</protein>
<dbReference type="PANTHER" id="PTHR11311:SF15">
    <property type="entry name" value="SPONDIN-2"/>
    <property type="match status" value="1"/>
</dbReference>
<evidence type="ECO:0000256" key="2">
    <source>
        <dbReference type="ARBA" id="ARBA00023157"/>
    </source>
</evidence>
<feature type="region of interest" description="Disordered" evidence="4">
    <location>
        <begin position="207"/>
        <end position="226"/>
    </location>
</feature>
<dbReference type="Pfam" id="PF00090">
    <property type="entry name" value="TSP_1"/>
    <property type="match status" value="2"/>
</dbReference>
<dbReference type="PROSITE" id="PS50092">
    <property type="entry name" value="TSP1"/>
    <property type="match status" value="3"/>
</dbReference>
<evidence type="ECO:0000259" key="5">
    <source>
        <dbReference type="Pfam" id="PF19028"/>
    </source>
</evidence>
<keyword evidence="7" id="KW-1185">Reference proteome</keyword>
<dbReference type="InterPro" id="IPR051418">
    <property type="entry name" value="Spondin/Thrombospondin_T1"/>
</dbReference>
<sequence>MGRPLSTYLVYAWIISGLEIYFCIGPPDKTCEFPEKSGAFVSLDGWRGIQMMFAILNIVFAPYMQIKVWNFIMEEVKRGGAPIDKKTGKQVVPKKDVQNAFKKVFCEDFGVLFYFISKREGQKWAGGILWGSELKGDCSIDSPAYLGMAMFSLAFVYTFCWYCCPCCARAIEMEKQVREQPRQAAPLRGAVEISDALALSASGTAPLGKGPVSVDQEPAQGRPHSCEGYDEEWSECPDVPHCGTCKPVDCKFHEWGEWYDGGGCMGLKFRDRTIKVYNNECGKPCSGPKKMSVPTPLDDQCGRAGTPCVFSSWSEWSNCSSDDDQSMRSRAVEKPPSQGGQPCAGGVKETRACGPDPQRVDCSFTAWQDWTSCSASCGTGRMSRLREVDAKAAHGGATCSDVLLQVTSCSGEECPSRDCKVSAWSEWSMCDEDHPQRYRHRTILEAPSGDGSPCSEQLAETQGCPRGGPVDCLLGEWTAWSDCTRIWRHASSTGSGSWRLRARGAATAARRC</sequence>
<evidence type="ECO:0000256" key="1">
    <source>
        <dbReference type="ARBA" id="ARBA00022729"/>
    </source>
</evidence>
<reference evidence="6" key="1">
    <citation type="submission" date="2023-10" db="EMBL/GenBank/DDBJ databases">
        <authorList>
            <person name="Chen Y."/>
            <person name="Shah S."/>
            <person name="Dougan E. K."/>
            <person name="Thang M."/>
            <person name="Chan C."/>
        </authorList>
    </citation>
    <scope>NUCLEOTIDE SEQUENCE [LARGE SCALE GENOMIC DNA]</scope>
</reference>
<dbReference type="InterPro" id="IPR044004">
    <property type="entry name" value="TSP1_spondin_dom"/>
</dbReference>
<proteinExistence type="predicted"/>
<dbReference type="InterPro" id="IPR000884">
    <property type="entry name" value="TSP1_rpt"/>
</dbReference>
<evidence type="ECO:0000256" key="4">
    <source>
        <dbReference type="SAM" id="MobiDB-lite"/>
    </source>
</evidence>
<dbReference type="EMBL" id="CAUYUJ010021949">
    <property type="protein sequence ID" value="CAK0908074.1"/>
    <property type="molecule type" value="Genomic_DNA"/>
</dbReference>
<feature type="region of interest" description="Disordered" evidence="4">
    <location>
        <begin position="321"/>
        <end position="346"/>
    </location>
</feature>
<organism evidence="6 7">
    <name type="scientific">Prorocentrum cordatum</name>
    <dbReference type="NCBI Taxonomy" id="2364126"/>
    <lineage>
        <taxon>Eukaryota</taxon>
        <taxon>Sar</taxon>
        <taxon>Alveolata</taxon>
        <taxon>Dinophyceae</taxon>
        <taxon>Prorocentrales</taxon>
        <taxon>Prorocentraceae</taxon>
        <taxon>Prorocentrum</taxon>
    </lineage>
</organism>
<evidence type="ECO:0000313" key="6">
    <source>
        <dbReference type="EMBL" id="CAK0908074.1"/>
    </source>
</evidence>
<keyword evidence="2" id="KW-1015">Disulfide bond</keyword>
<gene>
    <name evidence="6" type="ORF">PCOR1329_LOCUS82845</name>
</gene>
<evidence type="ECO:0000313" key="7">
    <source>
        <dbReference type="Proteomes" id="UP001189429"/>
    </source>
</evidence>
<comment type="caution">
    <text evidence="6">The sequence shown here is derived from an EMBL/GenBank/DDBJ whole genome shotgun (WGS) entry which is preliminary data.</text>
</comment>
<dbReference type="Pfam" id="PF19028">
    <property type="entry name" value="TSP1_spondin"/>
    <property type="match status" value="1"/>
</dbReference>
<keyword evidence="1" id="KW-0732">Signal</keyword>
<name>A0ABN9Y6V7_9DINO</name>
<feature type="domain" description="Spondin-like TSP1" evidence="5">
    <location>
        <begin position="362"/>
        <end position="414"/>
    </location>
</feature>
<dbReference type="Gene3D" id="2.20.100.10">
    <property type="entry name" value="Thrombospondin type-1 (TSP1) repeat"/>
    <property type="match status" value="3"/>
</dbReference>
<evidence type="ECO:0000256" key="3">
    <source>
        <dbReference type="ARBA" id="ARBA00023180"/>
    </source>
</evidence>
<accession>A0ABN9Y6V7</accession>
<dbReference type="Proteomes" id="UP001189429">
    <property type="component" value="Unassembled WGS sequence"/>
</dbReference>
<dbReference type="InterPro" id="IPR036383">
    <property type="entry name" value="TSP1_rpt_sf"/>
</dbReference>